<accession>A0A553JF71</accession>
<protein>
    <submittedName>
        <fullName evidence="7">FUSC family protein</fullName>
    </submittedName>
</protein>
<evidence type="ECO:0000256" key="4">
    <source>
        <dbReference type="ARBA" id="ARBA00023136"/>
    </source>
</evidence>
<reference evidence="8" key="1">
    <citation type="submission" date="2019-07" db="EMBL/GenBank/DDBJ databases">
        <title>Shewanella sp. YLB-08 draft genomic sequence.</title>
        <authorList>
            <person name="Yu L."/>
        </authorList>
    </citation>
    <scope>NUCLEOTIDE SEQUENCE [LARGE SCALE GENOMIC DNA]</scope>
    <source>
        <strain evidence="8">JCM 20706</strain>
    </source>
</reference>
<keyword evidence="8" id="KW-1185">Reference proteome</keyword>
<feature type="domain" description="Integral membrane bound transporter" evidence="6">
    <location>
        <begin position="189"/>
        <end position="314"/>
    </location>
</feature>
<keyword evidence="3 5" id="KW-1133">Transmembrane helix</keyword>
<feature type="transmembrane region" description="Helical" evidence="5">
    <location>
        <begin position="269"/>
        <end position="289"/>
    </location>
</feature>
<evidence type="ECO:0000313" key="8">
    <source>
        <dbReference type="Proteomes" id="UP000318126"/>
    </source>
</evidence>
<name>A0A553JF71_SHEHA</name>
<keyword evidence="2 5" id="KW-0812">Transmembrane</keyword>
<dbReference type="GO" id="GO:0016020">
    <property type="term" value="C:membrane"/>
    <property type="evidence" value="ECO:0007669"/>
    <property type="project" value="UniProtKB-SubCell"/>
</dbReference>
<dbReference type="Pfam" id="PF13515">
    <property type="entry name" value="FUSC_2"/>
    <property type="match status" value="1"/>
</dbReference>
<feature type="transmembrane region" description="Helical" evidence="5">
    <location>
        <begin position="301"/>
        <end position="322"/>
    </location>
</feature>
<sequence>MLTIPTKDDWTRGSLYAISMGIPLLIGLGMGREISAFVALGALFSLRLDPRSESKTYRTIAMVGGMILVILSGMFGSLLVGHIELAILAMVIISFLAGQPKPDQTYFTLLGKFVAAALLLEEMGIPATIYTALAYFIGALLGAGLSIAQTRFFPSQAQAWSPDLEWRRLCEGEINGPLYGFTLAITILIATLTAHYLHAEHGVWVGLTVLFVMHIDGASALKKVWKRVAGTMLGVSLAYVAVVFMPTWSFPLLVMLTALFLPSALRQNYLVFSLLITLVILLVFDLAVLQQGGDRTLILWRLFDTLIGCAWVAISVSLLSLWKQYRLKMFF</sequence>
<feature type="transmembrane region" description="Helical" evidence="5">
    <location>
        <begin position="127"/>
        <end position="148"/>
    </location>
</feature>
<dbReference type="RefSeq" id="WP_144042789.1">
    <property type="nucleotide sequence ID" value="NZ_BMPL01000055.1"/>
</dbReference>
<dbReference type="OrthoDB" id="8670769at2"/>
<comment type="caution">
    <text evidence="7">The sequence shown here is derived from an EMBL/GenBank/DDBJ whole genome shotgun (WGS) entry which is preliminary data.</text>
</comment>
<keyword evidence="4 5" id="KW-0472">Membrane</keyword>
<gene>
    <name evidence="7" type="ORF">FN961_24610</name>
</gene>
<dbReference type="Proteomes" id="UP000318126">
    <property type="component" value="Unassembled WGS sequence"/>
</dbReference>
<feature type="transmembrane region" description="Helical" evidence="5">
    <location>
        <begin position="56"/>
        <end position="75"/>
    </location>
</feature>
<feature type="transmembrane region" description="Helical" evidence="5">
    <location>
        <begin position="178"/>
        <end position="197"/>
    </location>
</feature>
<evidence type="ECO:0000256" key="2">
    <source>
        <dbReference type="ARBA" id="ARBA00022692"/>
    </source>
</evidence>
<feature type="transmembrane region" description="Helical" evidence="5">
    <location>
        <begin position="20"/>
        <end position="44"/>
    </location>
</feature>
<dbReference type="InterPro" id="IPR049453">
    <property type="entry name" value="Memb_transporter_dom"/>
</dbReference>
<dbReference type="AlphaFoldDB" id="A0A553JF71"/>
<comment type="subcellular location">
    <subcellularLocation>
        <location evidence="1">Membrane</location>
        <topology evidence="1">Multi-pass membrane protein</topology>
    </subcellularLocation>
</comment>
<evidence type="ECO:0000256" key="3">
    <source>
        <dbReference type="ARBA" id="ARBA00022989"/>
    </source>
</evidence>
<proteinExistence type="predicted"/>
<evidence type="ECO:0000256" key="5">
    <source>
        <dbReference type="SAM" id="Phobius"/>
    </source>
</evidence>
<evidence type="ECO:0000313" key="7">
    <source>
        <dbReference type="EMBL" id="TRY11106.1"/>
    </source>
</evidence>
<organism evidence="7 8">
    <name type="scientific">Shewanella hanedai</name>
    <name type="common">Alteromonas hanedai</name>
    <dbReference type="NCBI Taxonomy" id="25"/>
    <lineage>
        <taxon>Bacteria</taxon>
        <taxon>Pseudomonadati</taxon>
        <taxon>Pseudomonadota</taxon>
        <taxon>Gammaproteobacteria</taxon>
        <taxon>Alteromonadales</taxon>
        <taxon>Shewanellaceae</taxon>
        <taxon>Shewanella</taxon>
    </lineage>
</organism>
<evidence type="ECO:0000259" key="6">
    <source>
        <dbReference type="Pfam" id="PF13515"/>
    </source>
</evidence>
<dbReference type="EMBL" id="VKGK01000052">
    <property type="protein sequence ID" value="TRY11106.1"/>
    <property type="molecule type" value="Genomic_DNA"/>
</dbReference>
<evidence type="ECO:0000256" key="1">
    <source>
        <dbReference type="ARBA" id="ARBA00004141"/>
    </source>
</evidence>